<evidence type="ECO:0000256" key="2">
    <source>
        <dbReference type="ARBA" id="ARBA00009441"/>
    </source>
</evidence>
<evidence type="ECO:0000256" key="1">
    <source>
        <dbReference type="ARBA" id="ARBA00003618"/>
    </source>
</evidence>
<comment type="similarity">
    <text evidence="2 9">Belongs to the RecN family.</text>
</comment>
<dbReference type="Proteomes" id="UP000464378">
    <property type="component" value="Chromosome"/>
</dbReference>
<evidence type="ECO:0000256" key="4">
    <source>
        <dbReference type="ARBA" id="ARBA00022741"/>
    </source>
</evidence>
<accession>A0A6C2YQV5</accession>
<dbReference type="InterPro" id="IPR027417">
    <property type="entry name" value="P-loop_NTPase"/>
</dbReference>
<reference evidence="12" key="1">
    <citation type="submission" date="2019-04" db="EMBL/GenBank/DDBJ databases">
        <authorList>
            <consortium name="Science for Life Laboratories"/>
        </authorList>
    </citation>
    <scope>NUCLEOTIDE SEQUENCE</scope>
    <source>
        <strain evidence="12">MBLW1</strain>
    </source>
</reference>
<evidence type="ECO:0000256" key="5">
    <source>
        <dbReference type="ARBA" id="ARBA00022763"/>
    </source>
</evidence>
<keyword evidence="5 9" id="KW-0227">DNA damage</keyword>
<dbReference type="Gene3D" id="3.40.50.300">
    <property type="entry name" value="P-loop containing nucleotide triphosphate hydrolases"/>
    <property type="match status" value="2"/>
</dbReference>
<feature type="domain" description="RecF/RecN/SMC N-terminal" evidence="11">
    <location>
        <begin position="2"/>
        <end position="515"/>
    </location>
</feature>
<dbReference type="RefSeq" id="WP_162659017.1">
    <property type="nucleotide sequence ID" value="NZ_LR593887.1"/>
</dbReference>
<keyword evidence="13" id="KW-1185">Reference proteome</keyword>
<evidence type="ECO:0000256" key="3">
    <source>
        <dbReference type="ARBA" id="ARBA00021315"/>
    </source>
</evidence>
<evidence type="ECO:0000313" key="12">
    <source>
        <dbReference type="EMBL" id="VIP03866.1"/>
    </source>
</evidence>
<protein>
    <recommendedName>
        <fullName evidence="3 9">DNA repair protein RecN</fullName>
    </recommendedName>
    <alternativeName>
        <fullName evidence="8 9">Recombination protein N</fullName>
    </alternativeName>
</protein>
<keyword evidence="7 9" id="KW-0234">DNA repair</keyword>
<dbReference type="KEGG" id="tim:GMBLW1_00940"/>
<dbReference type="PANTHER" id="PTHR11059">
    <property type="entry name" value="DNA REPAIR PROTEIN RECN"/>
    <property type="match status" value="1"/>
</dbReference>
<keyword evidence="6" id="KW-0067">ATP-binding</keyword>
<dbReference type="EMBL" id="LR586016">
    <property type="protein sequence ID" value="VIP03866.1"/>
    <property type="molecule type" value="Genomic_DNA"/>
</dbReference>
<dbReference type="InterPro" id="IPR004604">
    <property type="entry name" value="DNA_recomb/repair_RecN"/>
</dbReference>
<dbReference type="InterPro" id="IPR003395">
    <property type="entry name" value="RecF/RecN/SMC_N"/>
</dbReference>
<evidence type="ECO:0000259" key="11">
    <source>
        <dbReference type="Pfam" id="PF02463"/>
    </source>
</evidence>
<dbReference type="Pfam" id="PF02463">
    <property type="entry name" value="SMC_N"/>
    <property type="match status" value="1"/>
</dbReference>
<dbReference type="SUPFAM" id="SSF52540">
    <property type="entry name" value="P-loop containing nucleoside triphosphate hydrolases"/>
    <property type="match status" value="1"/>
</dbReference>
<evidence type="ECO:0000256" key="8">
    <source>
        <dbReference type="ARBA" id="ARBA00033408"/>
    </source>
</evidence>
<dbReference type="GO" id="GO:0009432">
    <property type="term" value="P:SOS response"/>
    <property type="evidence" value="ECO:0007669"/>
    <property type="project" value="TreeGrafter"/>
</dbReference>
<evidence type="ECO:0000256" key="6">
    <source>
        <dbReference type="ARBA" id="ARBA00022840"/>
    </source>
</evidence>
<gene>
    <name evidence="12" type="ORF">GMBLW1_00940</name>
</gene>
<name>A0A6C2YQV5_9BACT</name>
<comment type="function">
    <text evidence="1 9">May be involved in recombinational repair of damaged DNA.</text>
</comment>
<feature type="coiled-coil region" evidence="10">
    <location>
        <begin position="329"/>
        <end position="356"/>
    </location>
</feature>
<evidence type="ECO:0000313" key="13">
    <source>
        <dbReference type="Proteomes" id="UP000464378"/>
    </source>
</evidence>
<dbReference type="AlphaFoldDB" id="A0A6C2YQV5"/>
<evidence type="ECO:0000256" key="10">
    <source>
        <dbReference type="SAM" id="Coils"/>
    </source>
</evidence>
<dbReference type="NCBIfam" id="TIGR00634">
    <property type="entry name" value="recN"/>
    <property type="match status" value="1"/>
</dbReference>
<dbReference type="CDD" id="cd03241">
    <property type="entry name" value="ABC_RecN"/>
    <property type="match status" value="1"/>
</dbReference>
<dbReference type="EMBL" id="LR593887">
    <property type="protein sequence ID" value="VTS05099.1"/>
    <property type="molecule type" value="Genomic_DNA"/>
</dbReference>
<dbReference type="GO" id="GO:0043590">
    <property type="term" value="C:bacterial nucleoid"/>
    <property type="evidence" value="ECO:0007669"/>
    <property type="project" value="TreeGrafter"/>
</dbReference>
<organism evidence="12">
    <name type="scientific">Tuwongella immobilis</name>
    <dbReference type="NCBI Taxonomy" id="692036"/>
    <lineage>
        <taxon>Bacteria</taxon>
        <taxon>Pseudomonadati</taxon>
        <taxon>Planctomycetota</taxon>
        <taxon>Planctomycetia</taxon>
        <taxon>Gemmatales</taxon>
        <taxon>Gemmataceae</taxon>
        <taxon>Tuwongella</taxon>
    </lineage>
</organism>
<dbReference type="GO" id="GO:0006281">
    <property type="term" value="P:DNA repair"/>
    <property type="evidence" value="ECO:0007669"/>
    <property type="project" value="UniProtKB-KW"/>
</dbReference>
<sequence>MLRELSVQNLALIEDVRVELTGGFCAWTGETGAGKSLLLGALGLLLGERGSSELLRAGADELKVIGRFECQRPELREAVEAILQETLEDETLILTRRLHRSGKSSAWVNGNPVVLNTLRKLGEVLVDIHGQRESHSLLQPAYQLRLLDSFGKLVSLCEDYQQAAEGFRQLRQRVVTLTEQRHQRQRELSLIRHEREELDQAELRPHELTELAAERERLAHAQSLQRFTAMVASELYDADGAVIDRIGRLEREAESWSEVDPQLQAVAERLSTLSSEIQDVAETCRDLCEGYEGDPDRLAQIEKRLQWIRRLESKYRRSADDLIAYRDTLDSQELALQGEEDEIDHLEAELAERYAKLREIAGKLSKRRAAVAEQLASQTQLHLADLGMPNARLTAQLEPLPWGTDPKLAEIPIMGMDRLEFVLAANPGEPPRPLRKVASGGELSRTLLALKTVLAEHDPVGMLIFDEIDANVGGRLGDVLGKKLAMLGQTHQVLCVTHLPQVASYAESHWTIRKQVMGDRTSTRITCLRQETDRVEELASMLRGESRGDLTRQEAAQMLTSARALALLTT</sequence>
<evidence type="ECO:0000256" key="7">
    <source>
        <dbReference type="ARBA" id="ARBA00023204"/>
    </source>
</evidence>
<proteinExistence type="inferred from homology"/>
<keyword evidence="10" id="KW-0175">Coiled coil</keyword>
<dbReference type="PIRSF" id="PIRSF003128">
    <property type="entry name" value="RecN"/>
    <property type="match status" value="1"/>
</dbReference>
<dbReference type="GO" id="GO:0005524">
    <property type="term" value="F:ATP binding"/>
    <property type="evidence" value="ECO:0007669"/>
    <property type="project" value="UniProtKB-KW"/>
</dbReference>
<keyword evidence="4" id="KW-0547">Nucleotide-binding</keyword>
<dbReference type="PANTHER" id="PTHR11059:SF0">
    <property type="entry name" value="DNA REPAIR PROTEIN RECN"/>
    <property type="match status" value="1"/>
</dbReference>
<dbReference type="FunCoup" id="A0A6C2YQV5">
    <property type="interactions" value="399"/>
</dbReference>
<evidence type="ECO:0000256" key="9">
    <source>
        <dbReference type="PIRNR" id="PIRNR003128"/>
    </source>
</evidence>
<dbReference type="GO" id="GO:0006310">
    <property type="term" value="P:DNA recombination"/>
    <property type="evidence" value="ECO:0007669"/>
    <property type="project" value="InterPro"/>
</dbReference>
<dbReference type="InParanoid" id="A0A6C2YQV5"/>